<dbReference type="Proteomes" id="UP000035265">
    <property type="component" value="Unassembled WGS sequence"/>
</dbReference>
<evidence type="ECO:0000313" key="2">
    <source>
        <dbReference type="Proteomes" id="UP000035265"/>
    </source>
</evidence>
<proteinExistence type="predicted"/>
<dbReference type="EMBL" id="JNBQ01000012">
    <property type="protein sequence ID" value="KLN34583.1"/>
    <property type="molecule type" value="Genomic_DNA"/>
</dbReference>
<dbReference type="AlphaFoldDB" id="A0A0H2KN66"/>
<dbReference type="STRING" id="264251.FB00_11295"/>
<name>A0A0H2KN66_9MICO</name>
<dbReference type="PATRIC" id="fig|264251.5.peg.2299"/>
<accession>A0A0H2KN66</accession>
<gene>
    <name evidence="1" type="ORF">FB00_11295</name>
</gene>
<dbReference type="RefSeq" id="WP_047232981.1">
    <property type="nucleotide sequence ID" value="NZ_JNBQ01000012.1"/>
</dbReference>
<comment type="caution">
    <text evidence="1">The sequence shown here is derived from an EMBL/GenBank/DDBJ whole genome shotgun (WGS) entry which is preliminary data.</text>
</comment>
<sequence>MTDTENTPPSVDKILRRFVKADRRLKRRIAKLNKAHDEWVEARDALKASSTTLEVGSNTTPALVTGGIAPVAVTIPQTTPDITSKEKFYRELAERYTTSE</sequence>
<keyword evidence="2" id="KW-1185">Reference proteome</keyword>
<organism evidence="1 2">
    <name type="scientific">Cellulosimicrobium funkei</name>
    <dbReference type="NCBI Taxonomy" id="264251"/>
    <lineage>
        <taxon>Bacteria</taxon>
        <taxon>Bacillati</taxon>
        <taxon>Actinomycetota</taxon>
        <taxon>Actinomycetes</taxon>
        <taxon>Micrococcales</taxon>
        <taxon>Promicromonosporaceae</taxon>
        <taxon>Cellulosimicrobium</taxon>
    </lineage>
</organism>
<reference evidence="1 2" key="1">
    <citation type="submission" date="2014-05" db="EMBL/GenBank/DDBJ databases">
        <title>Cellulosimicrobium funkei U11 genome.</title>
        <authorList>
            <person name="Hu C."/>
            <person name="Gong Y."/>
            <person name="Wan W."/>
            <person name="Jiang M."/>
        </authorList>
    </citation>
    <scope>NUCLEOTIDE SEQUENCE [LARGE SCALE GENOMIC DNA]</scope>
    <source>
        <strain evidence="1 2">U11</strain>
    </source>
</reference>
<protein>
    <submittedName>
        <fullName evidence="1">Uncharacterized protein</fullName>
    </submittedName>
</protein>
<evidence type="ECO:0000313" key="1">
    <source>
        <dbReference type="EMBL" id="KLN34583.1"/>
    </source>
</evidence>